<evidence type="ECO:0000256" key="4">
    <source>
        <dbReference type="ARBA" id="ARBA00022679"/>
    </source>
</evidence>
<gene>
    <name evidence="14" type="ORF">ACFSNB_05260</name>
</gene>
<dbReference type="PROSITE" id="PS50113">
    <property type="entry name" value="PAC"/>
    <property type="match status" value="3"/>
</dbReference>
<dbReference type="InterPro" id="IPR004358">
    <property type="entry name" value="Sig_transdc_His_kin-like_C"/>
</dbReference>
<dbReference type="CDD" id="cd00082">
    <property type="entry name" value="HisKA"/>
    <property type="match status" value="1"/>
</dbReference>
<evidence type="ECO:0000256" key="5">
    <source>
        <dbReference type="ARBA" id="ARBA00022777"/>
    </source>
</evidence>
<dbReference type="NCBIfam" id="TIGR00229">
    <property type="entry name" value="sensory_box"/>
    <property type="match status" value="5"/>
</dbReference>
<evidence type="ECO:0000259" key="12">
    <source>
        <dbReference type="PROSITE" id="PS50112"/>
    </source>
</evidence>
<dbReference type="CDD" id="cd00130">
    <property type="entry name" value="PAS"/>
    <property type="match status" value="5"/>
</dbReference>
<keyword evidence="9" id="KW-0812">Transmembrane</keyword>
<dbReference type="InterPro" id="IPR001610">
    <property type="entry name" value="PAC"/>
</dbReference>
<feature type="domain" description="PAS" evidence="12">
    <location>
        <begin position="556"/>
        <end position="626"/>
    </location>
</feature>
<dbReference type="SUPFAM" id="SSF52172">
    <property type="entry name" value="CheY-like"/>
    <property type="match status" value="1"/>
</dbReference>
<dbReference type="Pfam" id="PF00512">
    <property type="entry name" value="HisKA"/>
    <property type="match status" value="1"/>
</dbReference>
<dbReference type="PRINTS" id="PR00344">
    <property type="entry name" value="BCTRLSENSOR"/>
</dbReference>
<evidence type="ECO:0000259" key="13">
    <source>
        <dbReference type="PROSITE" id="PS50113"/>
    </source>
</evidence>
<evidence type="ECO:0000256" key="7">
    <source>
        <dbReference type="SAM" id="Coils"/>
    </source>
</evidence>
<dbReference type="InterPro" id="IPR036890">
    <property type="entry name" value="HATPase_C_sf"/>
</dbReference>
<dbReference type="InterPro" id="IPR011006">
    <property type="entry name" value="CheY-like_superfamily"/>
</dbReference>
<sequence length="1431" mass="155043">MKREDGDGWTQPPPLANGPPPLVSILPPTPRQNRIAVGTMVAALLLFAATAPFAQRDLPPLWAFLPIYQSAFITLSLIVASLLLFQYRLTQGAGVLFLAGGFLFSAAMAVAHALSFPGLFAPAGLLPSAGPQTTAWIYFFWHGGFALFVVGHAVFHHRPSRLSPPGLILAALALALGATLLTTLGHDSLPALMSGNRDTPAKMGVAVLTWATGFLALGLLWRRHPRSQLDLWLMVMLGVWIFDSALAAVLNHARFDLGWYAGRIFGLVAEGLALIILLRENGALYLELARLRAQENRHSAARLEAGEKRFEATFEQAAVGIALMGLDGTCLRANRKLYRILGHEGGAPPQTSVGSLLALIDCDLDAEVIRPILAGRAESHAIETRFRDRDGVPGWLTLTVAPVTGAEGRPDYFLCVVEDISPRKAVEDQRHRLAEALGQTAQAVVMIDTDGRIVYANPAFLALTEYPPDEAIGLPIRRLAPGDAASQAQIDTVLDTVRAGGQWSGECLRISRSGRVIPVLMTVAGIHDLGGRLTGFVSTYLDISEQKRIRAELESERTLLRTLIHSIPDLIWLKDVNGVYLSGNHAFQRMVGRSEAAIIGRTDHDLMPADRADAFRAQDIMAIKAGGPISNEEWITFADNGQTARLETIKAPMIGPDGTVIGVLGIGRDITRREQMEGALRESEERFRTYVEAAPLGIFVTDGAGRFLLVNAALVTMLGGSREDILARTIAELVAPEDRARMCDDLLGLSGRVDRIGADYRMTTATGAPRWISLSAVRIAADRFAAFCQDITARKAIEAELDRYRQGLEQAVAARTADLESAEARLRLILESSGDGLYGVDVEGRITFVNPGVETILGWRPEHLIGRTSLEMLHHSYPDGRPFPREACPLLETLRTGIVARFDEDYFWSADGRPVPVSFSVHPMVRDGAIVGAVVSFSDGSARKAADDARRTALAEAKRLATLRRAFLANMSHEIRTPLGAILGLAEIGERGTSDRTDRTAFARIRGAGLTLQALIDDILDFSKIESGKMTVESIPFEPGEVIDRAVEMLAPRAIAKGLRLIVDEAPDLPWRCLGDAKRLGQVLVNLLSNAIKFTPAGGAVTLRVWRADNRLILAVIDTGIGIAPQAAERLFQPFEQADGSTTRRFGGTGLGLSISRDLVALMGGSVSLDSGVGQGSTFTVTLPLAGAEPAPPWPIDALALLGLDDDEAERMRRALPRSRRIDAPDDDSPLLIDRRALDDPALAARLAADAGRGRRIAVLVDPGKREDLAALLPGAIPIERPLRPRHLRRLADEAPPGRDTVAPSRGRLAGLRVLGAEDNEVNRLVLDDMLQIEGARLTCFENGRLALDHLREQGAAAFDVVLTDVQMPELDGYDLAREIRDFAPTLPVIGLTAHAMEEERRRCLEAGMIERVVKPITTDALVAAILRHTR</sequence>
<feature type="transmembrane region" description="Helical" evidence="9">
    <location>
        <begin position="35"/>
        <end position="55"/>
    </location>
</feature>
<feature type="transmembrane region" description="Helical" evidence="9">
    <location>
        <begin position="92"/>
        <end position="115"/>
    </location>
</feature>
<dbReference type="SMART" id="SM00387">
    <property type="entry name" value="HATPase_c"/>
    <property type="match status" value="1"/>
</dbReference>
<dbReference type="SMART" id="SM00388">
    <property type="entry name" value="HisKA"/>
    <property type="match status" value="1"/>
</dbReference>
<feature type="transmembrane region" description="Helical" evidence="9">
    <location>
        <begin position="167"/>
        <end position="184"/>
    </location>
</feature>
<organism evidence="14 15">
    <name type="scientific">Phaeospirillum tilakii</name>
    <dbReference type="NCBI Taxonomy" id="741673"/>
    <lineage>
        <taxon>Bacteria</taxon>
        <taxon>Pseudomonadati</taxon>
        <taxon>Pseudomonadota</taxon>
        <taxon>Alphaproteobacteria</taxon>
        <taxon>Rhodospirillales</taxon>
        <taxon>Rhodospirillaceae</taxon>
        <taxon>Phaeospirillum</taxon>
    </lineage>
</organism>
<dbReference type="Pfam" id="PF17158">
    <property type="entry name" value="MASE4"/>
    <property type="match status" value="1"/>
</dbReference>
<keyword evidence="5" id="KW-0418">Kinase</keyword>
<evidence type="ECO:0000256" key="2">
    <source>
        <dbReference type="ARBA" id="ARBA00012438"/>
    </source>
</evidence>
<keyword evidence="7" id="KW-0175">Coiled coil</keyword>
<dbReference type="SUPFAM" id="SSF55785">
    <property type="entry name" value="PYP-like sensor domain (PAS domain)"/>
    <property type="match status" value="5"/>
</dbReference>
<accession>A0ABW5CB73</accession>
<evidence type="ECO:0000256" key="6">
    <source>
        <dbReference type="PROSITE-ProRule" id="PRU00169"/>
    </source>
</evidence>
<feature type="region of interest" description="Disordered" evidence="8">
    <location>
        <begin position="1"/>
        <end position="22"/>
    </location>
</feature>
<feature type="transmembrane region" description="Helical" evidence="9">
    <location>
        <begin position="61"/>
        <end position="85"/>
    </location>
</feature>
<dbReference type="InterPro" id="IPR013656">
    <property type="entry name" value="PAS_4"/>
</dbReference>
<dbReference type="Pfam" id="PF08448">
    <property type="entry name" value="PAS_4"/>
    <property type="match status" value="2"/>
</dbReference>
<evidence type="ECO:0000256" key="3">
    <source>
        <dbReference type="ARBA" id="ARBA00022553"/>
    </source>
</evidence>
<feature type="domain" description="PAS" evidence="12">
    <location>
        <begin position="429"/>
        <end position="473"/>
    </location>
</feature>
<dbReference type="EC" id="2.7.13.3" evidence="2"/>
<keyword evidence="15" id="KW-1185">Reference proteome</keyword>
<dbReference type="SMART" id="SM00091">
    <property type="entry name" value="PAS"/>
    <property type="match status" value="5"/>
</dbReference>
<feature type="transmembrane region" description="Helical" evidence="9">
    <location>
        <begin position="204"/>
        <end position="221"/>
    </location>
</feature>
<evidence type="ECO:0000259" key="11">
    <source>
        <dbReference type="PROSITE" id="PS50110"/>
    </source>
</evidence>
<dbReference type="InterPro" id="IPR005467">
    <property type="entry name" value="His_kinase_dom"/>
</dbReference>
<dbReference type="CDD" id="cd16922">
    <property type="entry name" value="HATPase_EvgS-ArcB-TorS-like"/>
    <property type="match status" value="1"/>
</dbReference>
<dbReference type="PROSITE" id="PS50112">
    <property type="entry name" value="PAS"/>
    <property type="match status" value="4"/>
</dbReference>
<dbReference type="PROSITE" id="PS50110">
    <property type="entry name" value="RESPONSE_REGULATORY"/>
    <property type="match status" value="1"/>
</dbReference>
<reference evidence="15" key="1">
    <citation type="journal article" date="2019" name="Int. J. Syst. Evol. Microbiol.">
        <title>The Global Catalogue of Microorganisms (GCM) 10K type strain sequencing project: providing services to taxonomists for standard genome sequencing and annotation.</title>
        <authorList>
            <consortium name="The Broad Institute Genomics Platform"/>
            <consortium name="The Broad Institute Genome Sequencing Center for Infectious Disease"/>
            <person name="Wu L."/>
            <person name="Ma J."/>
        </authorList>
    </citation>
    <scope>NUCLEOTIDE SEQUENCE [LARGE SCALE GENOMIC DNA]</scope>
    <source>
        <strain evidence="15">KCTC 15012</strain>
    </source>
</reference>
<dbReference type="Pfam" id="PF00072">
    <property type="entry name" value="Response_reg"/>
    <property type="match status" value="1"/>
</dbReference>
<evidence type="ECO:0000256" key="1">
    <source>
        <dbReference type="ARBA" id="ARBA00000085"/>
    </source>
</evidence>
<dbReference type="InterPro" id="IPR003661">
    <property type="entry name" value="HisK_dim/P_dom"/>
</dbReference>
<feature type="domain" description="PAS" evidence="12">
    <location>
        <begin position="683"/>
        <end position="742"/>
    </location>
</feature>
<dbReference type="InterPro" id="IPR036097">
    <property type="entry name" value="HisK_dim/P_sf"/>
</dbReference>
<keyword evidence="4" id="KW-0808">Transferase</keyword>
<feature type="transmembrane region" description="Helical" evidence="9">
    <location>
        <begin position="135"/>
        <end position="155"/>
    </location>
</feature>
<feature type="domain" description="Response regulatory" evidence="11">
    <location>
        <begin position="1313"/>
        <end position="1430"/>
    </location>
</feature>
<feature type="domain" description="PAC" evidence="13">
    <location>
        <begin position="380"/>
        <end position="432"/>
    </location>
</feature>
<feature type="domain" description="PAC" evidence="13">
    <location>
        <begin position="503"/>
        <end position="555"/>
    </location>
</feature>
<keyword evidence="9" id="KW-1133">Transmembrane helix</keyword>
<dbReference type="InterPro" id="IPR033424">
    <property type="entry name" value="MASE4"/>
</dbReference>
<evidence type="ECO:0000256" key="8">
    <source>
        <dbReference type="SAM" id="MobiDB-lite"/>
    </source>
</evidence>
<feature type="domain" description="PAC" evidence="13">
    <location>
        <begin position="630"/>
        <end position="682"/>
    </location>
</feature>
<evidence type="ECO:0000256" key="9">
    <source>
        <dbReference type="SAM" id="Phobius"/>
    </source>
</evidence>
<dbReference type="SMART" id="SM00086">
    <property type="entry name" value="PAC"/>
    <property type="match status" value="5"/>
</dbReference>
<evidence type="ECO:0000259" key="10">
    <source>
        <dbReference type="PROSITE" id="PS50109"/>
    </source>
</evidence>
<dbReference type="InterPro" id="IPR035965">
    <property type="entry name" value="PAS-like_dom_sf"/>
</dbReference>
<dbReference type="CDD" id="cd17546">
    <property type="entry name" value="REC_hyHK_CKI1_RcsC-like"/>
    <property type="match status" value="1"/>
</dbReference>
<dbReference type="Gene3D" id="3.30.565.10">
    <property type="entry name" value="Histidine kinase-like ATPase, C-terminal domain"/>
    <property type="match status" value="1"/>
</dbReference>
<dbReference type="PANTHER" id="PTHR43047">
    <property type="entry name" value="TWO-COMPONENT HISTIDINE PROTEIN KINASE"/>
    <property type="match status" value="1"/>
</dbReference>
<dbReference type="Pfam" id="PF00989">
    <property type="entry name" value="PAS"/>
    <property type="match status" value="2"/>
</dbReference>
<comment type="caution">
    <text evidence="14">The sequence shown here is derived from an EMBL/GenBank/DDBJ whole genome shotgun (WGS) entry which is preliminary data.</text>
</comment>
<feature type="domain" description="Histidine kinase" evidence="10">
    <location>
        <begin position="970"/>
        <end position="1187"/>
    </location>
</feature>
<dbReference type="InterPro" id="IPR003594">
    <property type="entry name" value="HATPase_dom"/>
</dbReference>
<dbReference type="Pfam" id="PF02518">
    <property type="entry name" value="HATPase_c"/>
    <property type="match status" value="1"/>
</dbReference>
<feature type="domain" description="PAS" evidence="12">
    <location>
        <begin position="822"/>
        <end position="897"/>
    </location>
</feature>
<feature type="coiled-coil region" evidence="7">
    <location>
        <begin position="794"/>
        <end position="825"/>
    </location>
</feature>
<dbReference type="InterPro" id="IPR000700">
    <property type="entry name" value="PAS-assoc_C"/>
</dbReference>
<dbReference type="Gene3D" id="3.40.50.2300">
    <property type="match status" value="1"/>
</dbReference>
<evidence type="ECO:0000313" key="14">
    <source>
        <dbReference type="EMBL" id="MFD2233207.1"/>
    </source>
</evidence>
<dbReference type="PROSITE" id="PS50109">
    <property type="entry name" value="HIS_KIN"/>
    <property type="match status" value="1"/>
</dbReference>
<feature type="modified residue" description="4-aspartylphosphate" evidence="6">
    <location>
        <position position="1365"/>
    </location>
</feature>
<dbReference type="SUPFAM" id="SSF47384">
    <property type="entry name" value="Homodimeric domain of signal transducing histidine kinase"/>
    <property type="match status" value="1"/>
</dbReference>
<dbReference type="Proteomes" id="UP001597296">
    <property type="component" value="Unassembled WGS sequence"/>
</dbReference>
<dbReference type="RefSeq" id="WP_377314988.1">
    <property type="nucleotide sequence ID" value="NZ_JBHUIY010000007.1"/>
</dbReference>
<dbReference type="InterPro" id="IPR000014">
    <property type="entry name" value="PAS"/>
</dbReference>
<dbReference type="InterPro" id="IPR001789">
    <property type="entry name" value="Sig_transdc_resp-reg_receiver"/>
</dbReference>
<dbReference type="SUPFAM" id="SSF55874">
    <property type="entry name" value="ATPase domain of HSP90 chaperone/DNA topoisomerase II/histidine kinase"/>
    <property type="match status" value="1"/>
</dbReference>
<keyword evidence="9" id="KW-0472">Membrane</keyword>
<dbReference type="Gene3D" id="3.30.450.20">
    <property type="entry name" value="PAS domain"/>
    <property type="match status" value="5"/>
</dbReference>
<dbReference type="Gene3D" id="1.10.287.130">
    <property type="match status" value="1"/>
</dbReference>
<name>A0ABW5CB73_9PROT</name>
<evidence type="ECO:0000313" key="15">
    <source>
        <dbReference type="Proteomes" id="UP001597296"/>
    </source>
</evidence>
<keyword evidence="3 6" id="KW-0597">Phosphoprotein</keyword>
<dbReference type="SMART" id="SM00448">
    <property type="entry name" value="REC"/>
    <property type="match status" value="1"/>
</dbReference>
<proteinExistence type="predicted"/>
<feature type="transmembrane region" description="Helical" evidence="9">
    <location>
        <begin position="233"/>
        <end position="253"/>
    </location>
</feature>
<dbReference type="EMBL" id="JBHUIY010000007">
    <property type="protein sequence ID" value="MFD2233207.1"/>
    <property type="molecule type" value="Genomic_DNA"/>
</dbReference>
<dbReference type="PANTHER" id="PTHR43047:SF64">
    <property type="entry name" value="HISTIDINE KINASE CONTAINING CHEY-HOMOLOGOUS RECEIVER DOMAIN AND PAS DOMAIN-RELATED"/>
    <property type="match status" value="1"/>
</dbReference>
<dbReference type="Pfam" id="PF13426">
    <property type="entry name" value="PAS_9"/>
    <property type="match status" value="1"/>
</dbReference>
<dbReference type="InterPro" id="IPR013767">
    <property type="entry name" value="PAS_fold"/>
</dbReference>
<feature type="compositionally biased region" description="Pro residues" evidence="8">
    <location>
        <begin position="11"/>
        <end position="22"/>
    </location>
</feature>
<comment type="catalytic activity">
    <reaction evidence="1">
        <text>ATP + protein L-histidine = ADP + protein N-phospho-L-histidine.</text>
        <dbReference type="EC" id="2.7.13.3"/>
    </reaction>
</comment>
<protein>
    <recommendedName>
        <fullName evidence="2">histidine kinase</fullName>
        <ecNumber evidence="2">2.7.13.3</ecNumber>
    </recommendedName>
</protein>